<evidence type="ECO:0000313" key="1">
    <source>
        <dbReference type="EMBL" id="PRP68126.1"/>
    </source>
</evidence>
<dbReference type="Proteomes" id="UP000239532">
    <property type="component" value="Unassembled WGS sequence"/>
</dbReference>
<dbReference type="RefSeq" id="WP_105983805.1">
    <property type="nucleotide sequence ID" value="NZ_MQUC01000003.1"/>
</dbReference>
<reference evidence="1 2" key="1">
    <citation type="submission" date="2016-11" db="EMBL/GenBank/DDBJ databases">
        <title>Trade-off between light-utilization and light-protection in marine flavobacteria.</title>
        <authorList>
            <person name="Kumagai Y."/>
        </authorList>
    </citation>
    <scope>NUCLEOTIDE SEQUENCE [LARGE SCALE GENOMIC DNA]</scope>
    <source>
        <strain evidence="1 2">JCM 17109</strain>
    </source>
</reference>
<organism evidence="1 2">
    <name type="scientific">Nonlabens agnitus</name>
    <dbReference type="NCBI Taxonomy" id="870484"/>
    <lineage>
        <taxon>Bacteria</taxon>
        <taxon>Pseudomonadati</taxon>
        <taxon>Bacteroidota</taxon>
        <taxon>Flavobacteriia</taxon>
        <taxon>Flavobacteriales</taxon>
        <taxon>Flavobacteriaceae</taxon>
        <taxon>Nonlabens</taxon>
    </lineage>
</organism>
<dbReference type="EMBL" id="MQUC01000003">
    <property type="protein sequence ID" value="PRP68126.1"/>
    <property type="molecule type" value="Genomic_DNA"/>
</dbReference>
<name>A0A2S9WXM2_9FLAO</name>
<protein>
    <submittedName>
        <fullName evidence="1">Uncharacterized protein</fullName>
    </submittedName>
</protein>
<sequence length="118" mass="13570">MEKLTIKQALKEGYTHCGSPSKEWQSLHKVEELTIADFDHQTFVLASKIPKTFTFSNDQIKELLIDVISDNEAEESGRDDDNVYEALKELDCTDISNQVDAILKKHCYWTLTDIELTF</sequence>
<evidence type="ECO:0000313" key="2">
    <source>
        <dbReference type="Proteomes" id="UP000239532"/>
    </source>
</evidence>
<gene>
    <name evidence="1" type="ORF">BST86_14025</name>
</gene>
<proteinExistence type="predicted"/>
<comment type="caution">
    <text evidence="1">The sequence shown here is derived from an EMBL/GenBank/DDBJ whole genome shotgun (WGS) entry which is preliminary data.</text>
</comment>
<accession>A0A2S9WXM2</accession>
<keyword evidence="2" id="KW-1185">Reference proteome</keyword>
<dbReference type="AlphaFoldDB" id="A0A2S9WXM2"/>